<protein>
    <recommendedName>
        <fullName evidence="3">PEP-CTERM/exosortase system-associated acyltransferase</fullName>
    </recommendedName>
</protein>
<accession>A0ABQ1I4S5</accession>
<evidence type="ECO:0008006" key="3">
    <source>
        <dbReference type="Google" id="ProtNLM"/>
    </source>
</evidence>
<keyword evidence="2" id="KW-1185">Reference proteome</keyword>
<proteinExistence type="predicted"/>
<dbReference type="Proteomes" id="UP000651977">
    <property type="component" value="Unassembled WGS sequence"/>
</dbReference>
<gene>
    <name evidence="1" type="ORF">GCM10007414_26000</name>
</gene>
<dbReference type="Gene3D" id="3.40.630.30">
    <property type="match status" value="1"/>
</dbReference>
<dbReference type="Pfam" id="PF13444">
    <property type="entry name" value="Acetyltransf_5"/>
    <property type="match status" value="1"/>
</dbReference>
<name>A0ABQ1I4S5_9ALTE</name>
<dbReference type="EMBL" id="BMDY01000015">
    <property type="protein sequence ID" value="GGB11327.1"/>
    <property type="molecule type" value="Genomic_DNA"/>
</dbReference>
<dbReference type="InterPro" id="IPR016181">
    <property type="entry name" value="Acyl_CoA_acyltransferase"/>
</dbReference>
<dbReference type="SUPFAM" id="SSF55729">
    <property type="entry name" value="Acyl-CoA N-acyltransferases (Nat)"/>
    <property type="match status" value="1"/>
</dbReference>
<dbReference type="RefSeq" id="WP_055733201.1">
    <property type="nucleotide sequence ID" value="NZ_BMDY01000015.1"/>
</dbReference>
<evidence type="ECO:0000313" key="2">
    <source>
        <dbReference type="Proteomes" id="UP000651977"/>
    </source>
</evidence>
<evidence type="ECO:0000313" key="1">
    <source>
        <dbReference type="EMBL" id="GGB11327.1"/>
    </source>
</evidence>
<organism evidence="1 2">
    <name type="scientific">Agarivorans gilvus</name>
    <dbReference type="NCBI Taxonomy" id="680279"/>
    <lineage>
        <taxon>Bacteria</taxon>
        <taxon>Pseudomonadati</taxon>
        <taxon>Pseudomonadota</taxon>
        <taxon>Gammaproteobacteria</taxon>
        <taxon>Alteromonadales</taxon>
        <taxon>Alteromonadaceae</taxon>
        <taxon>Agarivorans</taxon>
    </lineage>
</organism>
<comment type="caution">
    <text evidence="1">The sequence shown here is derived from an EMBL/GenBank/DDBJ whole genome shotgun (WGS) entry which is preliminary data.</text>
</comment>
<sequence>MSHQQPSSIAPRKHAYSAPSVKQLTLLHQGEVLAQRYQRYFQASVASTEHDLRSIFQLRHRVYCEEFQFEPSNALQLERDQYDSYSHFCRVQHLNSGLDAGCLRLVNPNSQQSLPLLDACSSAITDRKLHPDNFAKEDICEVSRVALDGLFRRRRIDQQYGARPSGVGLDRFSDKELRTFPYISISLYLAASIIAEHSGIKHAYVMVEPKLARSLSLFGIKMTRIGPDIDYHGIRAAYHITIERFQSYLPLLYQPLFELIKQNVQASMGLLTQASTNPNNYPATLLPCLCRAK</sequence>
<dbReference type="InterPro" id="IPR022484">
    <property type="entry name" value="PEP-CTERM/exosrtase_acylTfrase"/>
</dbReference>
<dbReference type="NCBIfam" id="TIGR03694">
    <property type="entry name" value="exosort_acyl"/>
    <property type="match status" value="1"/>
</dbReference>
<reference evidence="2" key="1">
    <citation type="journal article" date="2019" name="Int. J. Syst. Evol. Microbiol.">
        <title>The Global Catalogue of Microorganisms (GCM) 10K type strain sequencing project: providing services to taxonomists for standard genome sequencing and annotation.</title>
        <authorList>
            <consortium name="The Broad Institute Genomics Platform"/>
            <consortium name="The Broad Institute Genome Sequencing Center for Infectious Disease"/>
            <person name="Wu L."/>
            <person name="Ma J."/>
        </authorList>
    </citation>
    <scope>NUCLEOTIDE SEQUENCE [LARGE SCALE GENOMIC DNA]</scope>
    <source>
        <strain evidence="2">CGMCC 1.10131</strain>
    </source>
</reference>